<dbReference type="Pfam" id="PF06464">
    <property type="entry name" value="DMAP_binding"/>
    <property type="match status" value="1"/>
</dbReference>
<feature type="domain" description="DMAP1-binding" evidence="3">
    <location>
        <begin position="115"/>
        <end position="189"/>
    </location>
</feature>
<dbReference type="InterPro" id="IPR010506">
    <property type="entry name" value="DMAP1-bd"/>
</dbReference>
<evidence type="ECO:0000313" key="5">
    <source>
        <dbReference type="RefSeq" id="XP_015276519.1"/>
    </source>
</evidence>
<feature type="non-terminal residue" evidence="5">
    <location>
        <position position="283"/>
    </location>
</feature>
<name>A0ABM1KS32_GEKJA</name>
<evidence type="ECO:0000259" key="3">
    <source>
        <dbReference type="Pfam" id="PF06464"/>
    </source>
</evidence>
<proteinExistence type="predicted"/>
<dbReference type="Proteomes" id="UP000694871">
    <property type="component" value="Unplaced"/>
</dbReference>
<keyword evidence="4" id="KW-1185">Reference proteome</keyword>
<evidence type="ECO:0000256" key="1">
    <source>
        <dbReference type="SAM" id="Coils"/>
    </source>
</evidence>
<evidence type="ECO:0000313" key="4">
    <source>
        <dbReference type="Proteomes" id="UP000694871"/>
    </source>
</evidence>
<feature type="compositionally biased region" description="Polar residues" evidence="2">
    <location>
        <begin position="261"/>
        <end position="274"/>
    </location>
</feature>
<reference evidence="5" key="1">
    <citation type="submission" date="2025-08" db="UniProtKB">
        <authorList>
            <consortium name="RefSeq"/>
        </authorList>
    </citation>
    <scope>IDENTIFICATION</scope>
</reference>
<dbReference type="Gene3D" id="2.10.70.10">
    <property type="entry name" value="Complement Module, domain 1"/>
    <property type="match status" value="1"/>
</dbReference>
<evidence type="ECO:0000256" key="2">
    <source>
        <dbReference type="SAM" id="MobiDB-lite"/>
    </source>
</evidence>
<accession>A0ABM1KS32</accession>
<dbReference type="GeneID" id="107118674"/>
<dbReference type="RefSeq" id="XP_015276519.1">
    <property type="nucleotide sequence ID" value="XM_015421033.1"/>
</dbReference>
<dbReference type="SUPFAM" id="SSF57603">
    <property type="entry name" value="FnI-like domain"/>
    <property type="match status" value="1"/>
</dbReference>
<feature type="compositionally biased region" description="Low complexity" evidence="2">
    <location>
        <begin position="227"/>
        <end position="244"/>
    </location>
</feature>
<feature type="coiled-coil region" evidence="1">
    <location>
        <begin position="144"/>
        <end position="171"/>
    </location>
</feature>
<sequence length="283" mass="30984">MAAFIQGESKARRPEKCCEECVPAKGSCVHEGSVRYHKEMWSGPRCEFCVCDTGQVSCWKGECAKVECAVITSFALLFGASGRHTLPFDGGHPFREREGGVVGHPVLTVTPNNYRLKDLERGEDGLSERECIKEKLHLMQGFLRVDIQNQLKDLEAQLHQEELSEERYLAQVKALLPKELSLENGDAPELGQKPNGYAENGTCGSDDESERPCRKGVEDAAMETEEATASSSSSSATLASPTVSKARRGRRSKSNGENRKSPGSSRVTRSSGKQPTIVAMFSK</sequence>
<feature type="region of interest" description="Disordered" evidence="2">
    <location>
        <begin position="183"/>
        <end position="283"/>
    </location>
</feature>
<keyword evidence="1" id="KW-0175">Coiled coil</keyword>
<gene>
    <name evidence="5" type="primary">LOC107118674</name>
</gene>
<organism evidence="4 5">
    <name type="scientific">Gekko japonicus</name>
    <name type="common">Schlegel's Japanese gecko</name>
    <dbReference type="NCBI Taxonomy" id="146911"/>
    <lineage>
        <taxon>Eukaryota</taxon>
        <taxon>Metazoa</taxon>
        <taxon>Chordata</taxon>
        <taxon>Craniata</taxon>
        <taxon>Vertebrata</taxon>
        <taxon>Euteleostomi</taxon>
        <taxon>Lepidosauria</taxon>
        <taxon>Squamata</taxon>
        <taxon>Bifurcata</taxon>
        <taxon>Gekkota</taxon>
        <taxon>Gekkonidae</taxon>
        <taxon>Gekkoninae</taxon>
        <taxon>Gekko</taxon>
    </lineage>
</organism>
<protein>
    <submittedName>
        <fullName evidence="5">DNA (Cytosine-5)-methyltransferase 1-like</fullName>
    </submittedName>
</protein>